<dbReference type="Proteomes" id="UP001187415">
    <property type="component" value="Unassembled WGS sequence"/>
</dbReference>
<feature type="repeat" description="TNFR-Cys" evidence="1">
    <location>
        <begin position="60"/>
        <end position="98"/>
    </location>
</feature>
<dbReference type="Pfam" id="PF00020">
    <property type="entry name" value="TNFR_c6"/>
    <property type="match status" value="2"/>
</dbReference>
<keyword evidence="2" id="KW-1133">Transmembrane helix</keyword>
<evidence type="ECO:0000256" key="3">
    <source>
        <dbReference type="SAM" id="SignalP"/>
    </source>
</evidence>
<evidence type="ECO:0000313" key="5">
    <source>
        <dbReference type="EMBL" id="KAK2862002.1"/>
    </source>
</evidence>
<gene>
    <name evidence="5" type="ORF">Q5P01_001535</name>
</gene>
<comment type="caution">
    <text evidence="1">Lacks conserved residue(s) required for the propagation of feature annotation.</text>
</comment>
<feature type="transmembrane region" description="Helical" evidence="2">
    <location>
        <begin position="193"/>
        <end position="219"/>
    </location>
</feature>
<comment type="caution">
    <text evidence="5">The sequence shown here is derived from an EMBL/GenBank/DDBJ whole genome shotgun (WGS) entry which is preliminary data.</text>
</comment>
<keyword evidence="6" id="KW-1185">Reference proteome</keyword>
<reference evidence="5" key="1">
    <citation type="submission" date="2023-07" db="EMBL/GenBank/DDBJ databases">
        <title>Chromosome-level Genome Assembly of Striped Snakehead (Channa striata).</title>
        <authorList>
            <person name="Liu H."/>
        </authorList>
    </citation>
    <scope>NUCLEOTIDE SEQUENCE</scope>
    <source>
        <strain evidence="5">Gz</strain>
        <tissue evidence="5">Muscle</tissue>
    </source>
</reference>
<dbReference type="SMART" id="SM00208">
    <property type="entry name" value="TNFR"/>
    <property type="match status" value="3"/>
</dbReference>
<keyword evidence="3" id="KW-0732">Signal</keyword>
<dbReference type="AlphaFoldDB" id="A0AA88NN49"/>
<dbReference type="Gene3D" id="2.10.50.10">
    <property type="entry name" value="Tumor Necrosis Factor Receptor, subunit A, domain 2"/>
    <property type="match status" value="2"/>
</dbReference>
<dbReference type="SUPFAM" id="SSF57184">
    <property type="entry name" value="Growth factor receptor domain"/>
    <property type="match status" value="1"/>
</dbReference>
<name>A0AA88NN49_CHASR</name>
<feature type="chain" id="PRO_5041637947" description="TNFR-Cys domain-containing protein" evidence="3">
    <location>
        <begin position="23"/>
        <end position="277"/>
    </location>
</feature>
<organism evidence="5 6">
    <name type="scientific">Channa striata</name>
    <name type="common">Snakehead murrel</name>
    <name type="synonym">Ophicephalus striatus</name>
    <dbReference type="NCBI Taxonomy" id="64152"/>
    <lineage>
        <taxon>Eukaryota</taxon>
        <taxon>Metazoa</taxon>
        <taxon>Chordata</taxon>
        <taxon>Craniata</taxon>
        <taxon>Vertebrata</taxon>
        <taxon>Euteleostomi</taxon>
        <taxon>Actinopterygii</taxon>
        <taxon>Neopterygii</taxon>
        <taxon>Teleostei</taxon>
        <taxon>Neoteleostei</taxon>
        <taxon>Acanthomorphata</taxon>
        <taxon>Anabantaria</taxon>
        <taxon>Anabantiformes</taxon>
        <taxon>Channoidei</taxon>
        <taxon>Channidae</taxon>
        <taxon>Channa</taxon>
    </lineage>
</organism>
<dbReference type="GO" id="GO:0009897">
    <property type="term" value="C:external side of plasma membrane"/>
    <property type="evidence" value="ECO:0007669"/>
    <property type="project" value="TreeGrafter"/>
</dbReference>
<dbReference type="InterPro" id="IPR001368">
    <property type="entry name" value="TNFR/NGFR_Cys_rich_reg"/>
</dbReference>
<evidence type="ECO:0000259" key="4">
    <source>
        <dbReference type="PROSITE" id="PS50050"/>
    </source>
</evidence>
<feature type="signal peptide" evidence="3">
    <location>
        <begin position="1"/>
        <end position="22"/>
    </location>
</feature>
<dbReference type="PANTHER" id="PTHR46875:SF1">
    <property type="entry name" value="TUMOR NECROSIS FACTOR RECEPTOR SUPERFAMILY MEMBER 5"/>
    <property type="match status" value="1"/>
</dbReference>
<feature type="domain" description="TNFR-Cys" evidence="4">
    <location>
        <begin position="60"/>
        <end position="98"/>
    </location>
</feature>
<dbReference type="InterPro" id="IPR052135">
    <property type="entry name" value="TNFRSF5"/>
</dbReference>
<dbReference type="PANTHER" id="PTHR46875">
    <property type="entry name" value="TUMOR NECROSIS FACTOR RECEPTOR SUPERFAMILY MEMBER 5"/>
    <property type="match status" value="1"/>
</dbReference>
<dbReference type="GO" id="GO:0035631">
    <property type="term" value="C:CD40 receptor complex"/>
    <property type="evidence" value="ECO:0007669"/>
    <property type="project" value="TreeGrafter"/>
</dbReference>
<keyword evidence="1" id="KW-1015">Disulfide bond</keyword>
<evidence type="ECO:0000313" key="6">
    <source>
        <dbReference type="Proteomes" id="UP001187415"/>
    </source>
</evidence>
<keyword evidence="2" id="KW-0812">Transmembrane</keyword>
<dbReference type="GO" id="GO:0002768">
    <property type="term" value="P:immune response-regulating cell surface receptor signaling pathway"/>
    <property type="evidence" value="ECO:0007669"/>
    <property type="project" value="TreeGrafter"/>
</dbReference>
<dbReference type="SUPFAM" id="SSF57586">
    <property type="entry name" value="TNF receptor-like"/>
    <property type="match status" value="1"/>
</dbReference>
<accession>A0AA88NN49</accession>
<sequence length="277" mass="30992">MISLKLSLAFMYLLIIWTVGYATGCGELQTSINGRCCDKCPPGQYLKEFCTENKQTVCSPCEEGFFSDKFHTFDRCEECQSCQHEYAENCTRTTNAKCLCHSGFLCSNNVCSTCEENNCVTWERAKKTVIVSSGITKYSYHCEPACPDNKYLEVKEDTCKPFTQCSALGLSELSKGNKTHDSVCYIPAQSGGALVHVMFGIGFILLSASLLLFLSYACIKNHRKYKARNNPPAANANLSDFPLSMEESKLQFIIQDESKDSSEFWPTSLKINCHSFI</sequence>
<dbReference type="EMBL" id="JAUPFM010000001">
    <property type="protein sequence ID" value="KAK2862002.1"/>
    <property type="molecule type" value="Genomic_DNA"/>
</dbReference>
<dbReference type="InterPro" id="IPR009030">
    <property type="entry name" value="Growth_fac_rcpt_cys_sf"/>
</dbReference>
<feature type="disulfide bond" evidence="1">
    <location>
        <begin position="61"/>
        <end position="76"/>
    </location>
</feature>
<keyword evidence="2" id="KW-0472">Membrane</keyword>
<evidence type="ECO:0000256" key="2">
    <source>
        <dbReference type="SAM" id="Phobius"/>
    </source>
</evidence>
<dbReference type="PROSITE" id="PS50050">
    <property type="entry name" value="TNFR_NGFR_2"/>
    <property type="match status" value="1"/>
</dbReference>
<evidence type="ECO:0000256" key="1">
    <source>
        <dbReference type="PROSITE-ProRule" id="PRU00206"/>
    </source>
</evidence>
<proteinExistence type="predicted"/>
<protein>
    <recommendedName>
        <fullName evidence="4">TNFR-Cys domain-containing protein</fullName>
    </recommendedName>
</protein>